<organism evidence="1 2">
    <name type="scientific">Dendrolimus kikuchii</name>
    <dbReference type="NCBI Taxonomy" id="765133"/>
    <lineage>
        <taxon>Eukaryota</taxon>
        <taxon>Metazoa</taxon>
        <taxon>Ecdysozoa</taxon>
        <taxon>Arthropoda</taxon>
        <taxon>Hexapoda</taxon>
        <taxon>Insecta</taxon>
        <taxon>Pterygota</taxon>
        <taxon>Neoptera</taxon>
        <taxon>Endopterygota</taxon>
        <taxon>Lepidoptera</taxon>
        <taxon>Glossata</taxon>
        <taxon>Ditrysia</taxon>
        <taxon>Bombycoidea</taxon>
        <taxon>Lasiocampidae</taxon>
        <taxon>Dendrolimus</taxon>
    </lineage>
</organism>
<name>A0ACC1D390_9NEOP</name>
<reference evidence="1 2" key="1">
    <citation type="journal article" date="2021" name="Front. Genet.">
        <title>Chromosome-Level Genome Assembly Reveals Significant Gene Expansion in the Toll and IMD Signaling Pathways of Dendrolimus kikuchii.</title>
        <authorList>
            <person name="Zhou J."/>
            <person name="Wu P."/>
            <person name="Xiong Z."/>
            <person name="Liu N."/>
            <person name="Zhao N."/>
            <person name="Ji M."/>
            <person name="Qiu Y."/>
            <person name="Yang B."/>
        </authorList>
    </citation>
    <scope>NUCLEOTIDE SEQUENCE [LARGE SCALE GENOMIC DNA]</scope>
    <source>
        <strain evidence="1">Ann1</strain>
    </source>
</reference>
<gene>
    <name evidence="1" type="ORF">K1T71_006104</name>
</gene>
<evidence type="ECO:0000313" key="2">
    <source>
        <dbReference type="Proteomes" id="UP000824533"/>
    </source>
</evidence>
<dbReference type="EMBL" id="CM034396">
    <property type="protein sequence ID" value="KAJ0178281.1"/>
    <property type="molecule type" value="Genomic_DNA"/>
</dbReference>
<keyword evidence="2" id="KW-1185">Reference proteome</keyword>
<evidence type="ECO:0000313" key="1">
    <source>
        <dbReference type="EMBL" id="KAJ0178281.1"/>
    </source>
</evidence>
<comment type="caution">
    <text evidence="1">The sequence shown here is derived from an EMBL/GenBank/DDBJ whole genome shotgun (WGS) entry which is preliminary data.</text>
</comment>
<protein>
    <submittedName>
        <fullName evidence="1">Uncharacterized protein</fullName>
    </submittedName>
</protein>
<dbReference type="Proteomes" id="UP000824533">
    <property type="component" value="Linkage Group LG10"/>
</dbReference>
<accession>A0ACC1D390</accession>
<proteinExistence type="predicted"/>
<sequence length="562" mass="64190">MEPITEDSVQCLLFSCVTNTNIYSHENSLAKLCEEVNLTIKTLSQDYIWHREEFTFNAPIILDKNRNGTPLHLTSVTCFGDNIEDEWFILYIVLETTKLHPNIIVQIKDSDGEFILIEAADYLPQWVNPDTTVNRVFLYNGHIHLISPELVNLETNLSISDALRIVTQSPERTQVIDNIEKAVFERIGNYPQKIYENTHHTVVNIPAELAALLTLDPKLIAPIVTTYCNHDLLEAKMCVNMSFDDCIDTKVKFTKCLYSMLVHSKLINNVYLKKNDTDGTNIGLKLTIGFNMILKSSTDMYSTKSFANFLGSLKEKGYFKGNIEGSQEYKQLLENAKTYYANNECSVNLHVCKKMEQLMSTDEFIMLKEKLILDKDNSTLSGDSNDWLNIHPEHLNELLNRRYGKEAKYKNNDIVTAQTITNELSNFLHKSSDFDGIETNNNENVHNSNNIDFEVDTFNECIEKFLNFLVSDENQETDDESDTNDDEEYEFNYTDDTSADFLDKEIKSKLSLEKNIGTSKNILQNIVQSLKEEKSSAGPSSTLLKSVGINKSYILDSDDDEE</sequence>